<sequence length="250" mass="27202">MFTTSVKKIERSRSKTAGLDHVAGPSANDLHVGEEVCCFILGDAHMRTKLCSQCPYAPRDLAGHCYSEGVLHVCAKCDGPGASTHHPRKVHRRQQCATALNIPGTAQPSVAQSATESLALYATTAGERPSVRRGASTASRRARKATADGCVDFTQPDNGCGNTSRATWHMPDRPRVSCCDDADCYPTEIRYVDGNIYVNRREDRKYILVPPEKVERHRNYSNGRNHLCPPQPLGPHPSGTALFFALGGST</sequence>
<evidence type="ECO:0000313" key="2">
    <source>
        <dbReference type="EMBL" id="SDT50027.1"/>
    </source>
</evidence>
<evidence type="ECO:0000256" key="1">
    <source>
        <dbReference type="SAM" id="MobiDB-lite"/>
    </source>
</evidence>
<reference evidence="3" key="1">
    <citation type="submission" date="2016-10" db="EMBL/GenBank/DDBJ databases">
        <authorList>
            <person name="Varghese N."/>
            <person name="Submissions S."/>
        </authorList>
    </citation>
    <scope>NUCLEOTIDE SEQUENCE [LARGE SCALE GENOMIC DNA]</scope>
    <source>
        <strain evidence="3">GAS369</strain>
    </source>
</reference>
<evidence type="ECO:0000313" key="3">
    <source>
        <dbReference type="Proteomes" id="UP000243904"/>
    </source>
</evidence>
<proteinExistence type="predicted"/>
<organism evidence="2 3">
    <name type="scientific">Bradyrhizobium canariense</name>
    <dbReference type="NCBI Taxonomy" id="255045"/>
    <lineage>
        <taxon>Bacteria</taxon>
        <taxon>Pseudomonadati</taxon>
        <taxon>Pseudomonadota</taxon>
        <taxon>Alphaproteobacteria</taxon>
        <taxon>Hyphomicrobiales</taxon>
        <taxon>Nitrobacteraceae</taxon>
        <taxon>Bradyrhizobium</taxon>
    </lineage>
</organism>
<keyword evidence="3" id="KW-1185">Reference proteome</keyword>
<feature type="region of interest" description="Disordered" evidence="1">
    <location>
        <begin position="1"/>
        <end position="20"/>
    </location>
</feature>
<accession>A0A1H2AW67</accession>
<name>A0A1H2AW67_9BRAD</name>
<dbReference type="EMBL" id="LT629750">
    <property type="protein sequence ID" value="SDT50027.1"/>
    <property type="molecule type" value="Genomic_DNA"/>
</dbReference>
<dbReference type="AlphaFoldDB" id="A0A1H2AW67"/>
<protein>
    <submittedName>
        <fullName evidence="2">Uncharacterized protein</fullName>
    </submittedName>
</protein>
<gene>
    <name evidence="2" type="ORF">SAMN05444158_6527</name>
</gene>
<dbReference type="Proteomes" id="UP000243904">
    <property type="component" value="Chromosome I"/>
</dbReference>